<name>A0A223D670_9BACL</name>
<dbReference type="AlphaFoldDB" id="A0A223D670"/>
<protein>
    <submittedName>
        <fullName evidence="1">Uncharacterized protein</fullName>
    </submittedName>
</protein>
<evidence type="ECO:0000313" key="1">
    <source>
        <dbReference type="EMBL" id="ASS77055.1"/>
    </source>
</evidence>
<organism evidence="1 2">
    <name type="scientific">Tumebacillus algifaecis</name>
    <dbReference type="NCBI Taxonomy" id="1214604"/>
    <lineage>
        <taxon>Bacteria</taxon>
        <taxon>Bacillati</taxon>
        <taxon>Bacillota</taxon>
        <taxon>Bacilli</taxon>
        <taxon>Bacillales</taxon>
        <taxon>Alicyclobacillaceae</taxon>
        <taxon>Tumebacillus</taxon>
    </lineage>
</organism>
<keyword evidence="2" id="KW-1185">Reference proteome</keyword>
<sequence>MPVSEVVSAWTETKSVFIRYGVPIDAGSTLSEVVPEDVLPVLLRDLNQAIGSSAVTCIEGG</sequence>
<dbReference type="Proteomes" id="UP000214688">
    <property type="component" value="Chromosome"/>
</dbReference>
<evidence type="ECO:0000313" key="2">
    <source>
        <dbReference type="Proteomes" id="UP000214688"/>
    </source>
</evidence>
<proteinExistence type="predicted"/>
<dbReference type="EMBL" id="CP022657">
    <property type="protein sequence ID" value="ASS77055.1"/>
    <property type="molecule type" value="Genomic_DNA"/>
</dbReference>
<accession>A0A223D670</accession>
<gene>
    <name evidence="1" type="ORF">CIG75_00700</name>
</gene>
<dbReference type="KEGG" id="tab:CIG75_00700"/>
<reference evidence="1 2" key="1">
    <citation type="journal article" date="2015" name="Int. J. Syst. Evol. Microbiol.">
        <title>Tumebacillus algifaecis sp. nov., isolated from decomposing algal scum.</title>
        <authorList>
            <person name="Wu Y.F."/>
            <person name="Zhang B."/>
            <person name="Xing P."/>
            <person name="Wu Q.L."/>
            <person name="Liu S.J."/>
        </authorList>
    </citation>
    <scope>NUCLEOTIDE SEQUENCE [LARGE SCALE GENOMIC DNA]</scope>
    <source>
        <strain evidence="1 2">THMBR28</strain>
    </source>
</reference>